<gene>
    <name evidence="12" type="ORF">M441DRAFT_131809</name>
</gene>
<dbReference type="PANTHER" id="PTHR46206">
    <property type="entry name" value="CYTOCHROME P450"/>
    <property type="match status" value="1"/>
</dbReference>
<evidence type="ECO:0000256" key="9">
    <source>
        <dbReference type="ARBA" id="ARBA00023004"/>
    </source>
</evidence>
<accession>A0A2T3ZH27</accession>
<evidence type="ECO:0000313" key="12">
    <source>
        <dbReference type="EMBL" id="PTB44114.1"/>
    </source>
</evidence>
<dbReference type="GO" id="GO:0046872">
    <property type="term" value="F:metal ion binding"/>
    <property type="evidence" value="ECO:0007669"/>
    <property type="project" value="UniProtKB-KW"/>
</dbReference>
<keyword evidence="7" id="KW-1133">Transmembrane helix</keyword>
<evidence type="ECO:0000256" key="7">
    <source>
        <dbReference type="ARBA" id="ARBA00022989"/>
    </source>
</evidence>
<comment type="similarity">
    <text evidence="3">Belongs to the cytochrome P450 family.</text>
</comment>
<evidence type="ECO:0000256" key="11">
    <source>
        <dbReference type="ARBA" id="ARBA00023136"/>
    </source>
</evidence>
<reference evidence="12 13" key="1">
    <citation type="submission" date="2016-07" db="EMBL/GenBank/DDBJ databases">
        <title>Multiple horizontal gene transfer events from other fungi enriched the ability of initially mycotrophic Trichoderma (Ascomycota) to feed on dead plant biomass.</title>
        <authorList>
            <consortium name="DOE Joint Genome Institute"/>
            <person name="Aerts A."/>
            <person name="Atanasova L."/>
            <person name="Chenthamara K."/>
            <person name="Zhang J."/>
            <person name="Grujic M."/>
            <person name="Henrissat B."/>
            <person name="Kuo A."/>
            <person name="Salamov A."/>
            <person name="Lipzen A."/>
            <person name="Labutti K."/>
            <person name="Barry K."/>
            <person name="Miao Y."/>
            <person name="Rahimi M.J."/>
            <person name="Shen Q."/>
            <person name="Grigoriev I.V."/>
            <person name="Kubicek C.P."/>
            <person name="Druzhinina I.S."/>
        </authorList>
    </citation>
    <scope>NUCLEOTIDE SEQUENCE [LARGE SCALE GENOMIC DNA]</scope>
    <source>
        <strain evidence="12 13">CBS 433.97</strain>
    </source>
</reference>
<dbReference type="GO" id="GO:0016020">
    <property type="term" value="C:membrane"/>
    <property type="evidence" value="ECO:0007669"/>
    <property type="project" value="UniProtKB-SubCell"/>
</dbReference>
<dbReference type="OrthoDB" id="1844152at2759"/>
<name>A0A2T3ZH27_TRIA4</name>
<keyword evidence="4" id="KW-0349">Heme</keyword>
<evidence type="ECO:0000256" key="5">
    <source>
        <dbReference type="ARBA" id="ARBA00022692"/>
    </source>
</evidence>
<keyword evidence="5" id="KW-0812">Transmembrane</keyword>
<evidence type="ECO:0000256" key="4">
    <source>
        <dbReference type="ARBA" id="ARBA00022617"/>
    </source>
</evidence>
<keyword evidence="6" id="KW-0479">Metal-binding</keyword>
<evidence type="ECO:0000256" key="10">
    <source>
        <dbReference type="ARBA" id="ARBA00023033"/>
    </source>
</evidence>
<organism evidence="12 13">
    <name type="scientific">Trichoderma asperellum (strain ATCC 204424 / CBS 433.97 / NBRC 101777)</name>
    <dbReference type="NCBI Taxonomy" id="1042311"/>
    <lineage>
        <taxon>Eukaryota</taxon>
        <taxon>Fungi</taxon>
        <taxon>Dikarya</taxon>
        <taxon>Ascomycota</taxon>
        <taxon>Pezizomycotina</taxon>
        <taxon>Sordariomycetes</taxon>
        <taxon>Hypocreomycetidae</taxon>
        <taxon>Hypocreales</taxon>
        <taxon>Hypocreaceae</taxon>
        <taxon>Trichoderma</taxon>
    </lineage>
</organism>
<dbReference type="PANTHER" id="PTHR46206:SF5">
    <property type="entry name" value="P450, PUTATIVE (EUROFUNG)-RELATED"/>
    <property type="match status" value="1"/>
</dbReference>
<sequence>LIDSSPRKTPWVPARMVGEKMAVCIGSAHQLSMAIKCRRKALASYTSQDGSSINRGDWVCIPRRALMQDGTRYKEPPYAYLAALDSLRANAQLQQLKPCAEMPDQEESGLTHVSHNWPIRSFGNIPGGFDVSPVIKLILIRILDDWECRKPHLGAPRTKAWGRLG</sequence>
<proteinExistence type="inferred from homology"/>
<dbReference type="EMBL" id="KZ679258">
    <property type="protein sequence ID" value="PTB44114.1"/>
    <property type="molecule type" value="Genomic_DNA"/>
</dbReference>
<keyword evidence="8" id="KW-0560">Oxidoreductase</keyword>
<dbReference type="Proteomes" id="UP000240493">
    <property type="component" value="Unassembled WGS sequence"/>
</dbReference>
<feature type="non-terminal residue" evidence="12">
    <location>
        <position position="1"/>
    </location>
</feature>
<evidence type="ECO:0000256" key="8">
    <source>
        <dbReference type="ARBA" id="ARBA00023002"/>
    </source>
</evidence>
<comment type="cofactor">
    <cofactor evidence="1">
        <name>heme</name>
        <dbReference type="ChEBI" id="CHEBI:30413"/>
    </cofactor>
</comment>
<evidence type="ECO:0000313" key="13">
    <source>
        <dbReference type="Proteomes" id="UP000240493"/>
    </source>
</evidence>
<evidence type="ECO:0000256" key="3">
    <source>
        <dbReference type="ARBA" id="ARBA00010617"/>
    </source>
</evidence>
<keyword evidence="10" id="KW-0503">Monooxygenase</keyword>
<evidence type="ECO:0000256" key="6">
    <source>
        <dbReference type="ARBA" id="ARBA00022723"/>
    </source>
</evidence>
<keyword evidence="9" id="KW-0408">Iron</keyword>
<evidence type="ECO:0000256" key="1">
    <source>
        <dbReference type="ARBA" id="ARBA00001971"/>
    </source>
</evidence>
<dbReference type="GO" id="GO:0004497">
    <property type="term" value="F:monooxygenase activity"/>
    <property type="evidence" value="ECO:0007669"/>
    <property type="project" value="UniProtKB-KW"/>
</dbReference>
<dbReference type="STRING" id="1042311.A0A2T3ZH27"/>
<protein>
    <submittedName>
        <fullName evidence="12">Uncharacterized protein</fullName>
    </submittedName>
</protein>
<evidence type="ECO:0000256" key="2">
    <source>
        <dbReference type="ARBA" id="ARBA00004370"/>
    </source>
</evidence>
<comment type="subcellular location">
    <subcellularLocation>
        <location evidence="2">Membrane</location>
    </subcellularLocation>
</comment>
<keyword evidence="13" id="KW-1185">Reference proteome</keyword>
<keyword evidence="11" id="KW-0472">Membrane</keyword>
<dbReference type="AlphaFoldDB" id="A0A2T3ZH27"/>